<evidence type="ECO:0000256" key="5">
    <source>
        <dbReference type="ARBA" id="ARBA00023136"/>
    </source>
</evidence>
<evidence type="ECO:0000256" key="4">
    <source>
        <dbReference type="ARBA" id="ARBA00022989"/>
    </source>
</evidence>
<evidence type="ECO:0000256" key="1">
    <source>
        <dbReference type="ARBA" id="ARBA00004141"/>
    </source>
</evidence>
<evidence type="ECO:0000256" key="6">
    <source>
        <dbReference type="SAM" id="MobiDB-lite"/>
    </source>
</evidence>
<feature type="transmembrane region" description="Helical" evidence="7">
    <location>
        <begin position="478"/>
        <end position="505"/>
    </location>
</feature>
<dbReference type="AlphaFoldDB" id="A0A397K0G1"/>
<dbReference type="OrthoDB" id="29023at2759"/>
<feature type="transmembrane region" description="Helical" evidence="7">
    <location>
        <begin position="108"/>
        <end position="130"/>
    </location>
</feature>
<feature type="compositionally biased region" description="Low complexity" evidence="6">
    <location>
        <begin position="41"/>
        <end position="52"/>
    </location>
</feature>
<comment type="subcellular location">
    <subcellularLocation>
        <location evidence="1">Membrane</location>
        <topology evidence="1">Multi-pass membrane protein</topology>
    </subcellularLocation>
</comment>
<dbReference type="EMBL" id="PQFF01000002">
    <property type="protein sequence ID" value="RHZ90240.1"/>
    <property type="molecule type" value="Genomic_DNA"/>
</dbReference>
<reference evidence="8 9" key="1">
    <citation type="submission" date="2018-08" db="EMBL/GenBank/DDBJ databases">
        <title>Genome and evolution of the arbuscular mycorrhizal fungus Diversispora epigaea (formerly Glomus versiforme) and its bacterial endosymbionts.</title>
        <authorList>
            <person name="Sun X."/>
            <person name="Fei Z."/>
            <person name="Harrison M."/>
        </authorList>
    </citation>
    <scope>NUCLEOTIDE SEQUENCE [LARGE SCALE GENOMIC DNA]</scope>
    <source>
        <strain evidence="8 9">IT104</strain>
    </source>
</reference>
<evidence type="ECO:0000313" key="8">
    <source>
        <dbReference type="EMBL" id="RHZ90240.1"/>
    </source>
</evidence>
<feature type="region of interest" description="Disordered" evidence="6">
    <location>
        <begin position="534"/>
        <end position="553"/>
    </location>
</feature>
<dbReference type="PANTHER" id="PTHR13317:SF4">
    <property type="entry name" value="TRANSMEMBRANE ANTERIOR POSTERIOR TRANSFORMATION PROTEIN 1 HOMOLOG"/>
    <property type="match status" value="1"/>
</dbReference>
<dbReference type="GO" id="GO:0005789">
    <property type="term" value="C:endoplasmic reticulum membrane"/>
    <property type="evidence" value="ECO:0007669"/>
    <property type="project" value="TreeGrafter"/>
</dbReference>
<name>A0A397K0G1_9GLOM</name>
<organism evidence="8 9">
    <name type="scientific">Diversispora epigaea</name>
    <dbReference type="NCBI Taxonomy" id="1348612"/>
    <lineage>
        <taxon>Eukaryota</taxon>
        <taxon>Fungi</taxon>
        <taxon>Fungi incertae sedis</taxon>
        <taxon>Mucoromycota</taxon>
        <taxon>Glomeromycotina</taxon>
        <taxon>Glomeromycetes</taxon>
        <taxon>Diversisporales</taxon>
        <taxon>Diversisporaceae</taxon>
        <taxon>Diversispora</taxon>
    </lineage>
</organism>
<accession>A0A397K0G1</accession>
<keyword evidence="9" id="KW-1185">Reference proteome</keyword>
<dbReference type="STRING" id="1348612.A0A397K0G1"/>
<feature type="transmembrane region" description="Helical" evidence="7">
    <location>
        <begin position="235"/>
        <end position="257"/>
    </location>
</feature>
<feature type="transmembrane region" description="Helical" evidence="7">
    <location>
        <begin position="82"/>
        <end position="102"/>
    </location>
</feature>
<dbReference type="PANTHER" id="PTHR13317">
    <property type="entry name" value="TRANSMEMBRANE ANTERIOR POSTERIOR TRANSFORMATION PROTEIN 1 HOMOLOG"/>
    <property type="match status" value="1"/>
</dbReference>
<dbReference type="Pfam" id="PF05346">
    <property type="entry name" value="DUF747"/>
    <property type="match status" value="1"/>
</dbReference>
<feature type="region of interest" description="Disordered" evidence="6">
    <location>
        <begin position="1"/>
        <end position="52"/>
    </location>
</feature>
<feature type="compositionally biased region" description="Basic and acidic residues" evidence="6">
    <location>
        <begin position="14"/>
        <end position="40"/>
    </location>
</feature>
<protein>
    <submittedName>
        <fullName evidence="8">Uncharacterized protein</fullName>
    </submittedName>
</protein>
<keyword evidence="4 7" id="KW-1133">Transmembrane helix</keyword>
<evidence type="ECO:0000313" key="9">
    <source>
        <dbReference type="Proteomes" id="UP000266861"/>
    </source>
</evidence>
<dbReference type="InterPro" id="IPR008010">
    <property type="entry name" value="Tatp1"/>
</dbReference>
<evidence type="ECO:0000256" key="2">
    <source>
        <dbReference type="ARBA" id="ARBA00008803"/>
    </source>
</evidence>
<sequence length="575" mass="65580">MNSKETVNHVNHNNHIDHAKDINTETPEKLSSKESGKQDAESISSSSNASSATPSFTLWDYLKDELLASDFDALQELKRERVTNFLGIPWAIEKLMFFGFFICLDSFLYTFTILPLRIIIAIYSLIVRFISNFRKASEKRTAYLNSSQWCDLLKGLLILLVYVSLQNVDAAKMYHSIRGQSAIKLYVIFNVLEILDRLCCSFSGDILDSLFSNSTFGSKRSDSSYSSSRRHLRPITFFVLAFIYILSHTIILFYQLITLHVAINSYSNALLTLLLSNQFIEIKSSVFKRFEKENLFQLSCADIVERFNLVLFLTVIAIRNLIELSGSPSSSSSILPTSFIPLFPAMTTLETLLTPVIIVMASELIVDWLKHAFITKFNQIRSSIYDRYIDILSRDLVVGNPTRTPNGSNFIYRPKTFVDQSPLVSRRIGFAALPLACLTMRVVSQTITMISDLFQELEEDNESTKVVFAKFATQSRGASILCCIIVFIVLLALKFLVGINLLAFAHRRYANMELRDAKDRARALQLQEQVKLEKEQRQTKNQMFSDPKHNLLGQQPQEVNLDNIDRYTLFKSRIP</sequence>
<evidence type="ECO:0000256" key="3">
    <source>
        <dbReference type="ARBA" id="ARBA00022692"/>
    </source>
</evidence>
<comment type="caution">
    <text evidence="8">The sequence shown here is derived from an EMBL/GenBank/DDBJ whole genome shotgun (WGS) entry which is preliminary data.</text>
</comment>
<gene>
    <name evidence="8" type="ORF">Glove_2g17</name>
</gene>
<comment type="similarity">
    <text evidence="2">Belongs to the TAPT1 family.</text>
</comment>
<proteinExistence type="inferred from homology"/>
<dbReference type="Proteomes" id="UP000266861">
    <property type="component" value="Unassembled WGS sequence"/>
</dbReference>
<keyword evidence="3 7" id="KW-0812">Transmembrane</keyword>
<keyword evidence="5 7" id="KW-0472">Membrane</keyword>
<evidence type="ECO:0000256" key="7">
    <source>
        <dbReference type="SAM" id="Phobius"/>
    </source>
</evidence>